<dbReference type="EMBL" id="CP001700">
    <property type="protein sequence ID" value="ACU70051.1"/>
    <property type="molecule type" value="Genomic_DNA"/>
</dbReference>
<dbReference type="InterPro" id="IPR038507">
    <property type="entry name" value="YcnI-like_sf"/>
</dbReference>
<gene>
    <name evidence="5" type="ordered locus">Caci_1125</name>
</gene>
<evidence type="ECO:0000256" key="3">
    <source>
        <dbReference type="SAM" id="SignalP"/>
    </source>
</evidence>
<feature type="region of interest" description="Disordered" evidence="1">
    <location>
        <begin position="159"/>
        <end position="214"/>
    </location>
</feature>
<proteinExistence type="predicted"/>
<dbReference type="InParanoid" id="C7Q5V4"/>
<dbReference type="Proteomes" id="UP000000851">
    <property type="component" value="Chromosome"/>
</dbReference>
<keyword evidence="2" id="KW-0472">Membrane</keyword>
<accession>C7Q5V4</accession>
<keyword evidence="6" id="KW-1185">Reference proteome</keyword>
<dbReference type="STRING" id="479433.Caci_1125"/>
<evidence type="ECO:0000313" key="5">
    <source>
        <dbReference type="EMBL" id="ACU70051.1"/>
    </source>
</evidence>
<dbReference type="Pfam" id="PF07987">
    <property type="entry name" value="DUF1775"/>
    <property type="match status" value="1"/>
</dbReference>
<dbReference type="Gene3D" id="2.60.40.2230">
    <property type="entry name" value="Uncharacterised protein YcnI-like PF07987, DUF1775"/>
    <property type="match status" value="1"/>
</dbReference>
<feature type="compositionally biased region" description="Low complexity" evidence="1">
    <location>
        <begin position="174"/>
        <end position="189"/>
    </location>
</feature>
<protein>
    <submittedName>
        <fullName evidence="5">Nuclear export factor GLE1</fullName>
    </submittedName>
</protein>
<dbReference type="HOGENOM" id="CLU_087540_0_0_11"/>
<dbReference type="eggNOG" id="COG4549">
    <property type="taxonomic scope" value="Bacteria"/>
</dbReference>
<evidence type="ECO:0000313" key="6">
    <source>
        <dbReference type="Proteomes" id="UP000000851"/>
    </source>
</evidence>
<dbReference type="InterPro" id="IPR012533">
    <property type="entry name" value="YcnI-copper_dom"/>
</dbReference>
<feature type="domain" description="YncI copper-binding" evidence="4">
    <location>
        <begin position="27"/>
        <end position="173"/>
    </location>
</feature>
<dbReference type="OrthoDB" id="9810871at2"/>
<keyword evidence="2" id="KW-0812">Transmembrane</keyword>
<sequence length="251" mass="25110" precursor="true">MSKLSRGAALTGAVLTVLAIAGPASAHVTISPNTTAKGGSDIELTFRVPNEEAQATTTQVEVDFPTDKPITGVLPEPTPGWTVKVDNVTLATPIKTDDGTVTQVVQRITWSGGQLAPGQYQGFRVMLGSVPDDADSLTFKALQTYSNGDVVRWIDVQQSGQPEPDHPAPVLTLGAAAPDGDASSAPSSPQVTATASSAPNAGAGTPAASAKSSDSTARGLGIAGIVIGVLGLGAGAFGVGAARRKGAGTSQ</sequence>
<name>C7Q5V4_CATAD</name>
<dbReference type="AlphaFoldDB" id="C7Q5V4"/>
<evidence type="ECO:0000259" key="4">
    <source>
        <dbReference type="Pfam" id="PF07987"/>
    </source>
</evidence>
<evidence type="ECO:0000256" key="2">
    <source>
        <dbReference type="SAM" id="Phobius"/>
    </source>
</evidence>
<keyword evidence="3" id="KW-0732">Signal</keyword>
<organism evidence="5 6">
    <name type="scientific">Catenulispora acidiphila (strain DSM 44928 / JCM 14897 / NBRC 102108 / NRRL B-24433 / ID139908)</name>
    <dbReference type="NCBI Taxonomy" id="479433"/>
    <lineage>
        <taxon>Bacteria</taxon>
        <taxon>Bacillati</taxon>
        <taxon>Actinomycetota</taxon>
        <taxon>Actinomycetes</taxon>
        <taxon>Catenulisporales</taxon>
        <taxon>Catenulisporaceae</taxon>
        <taxon>Catenulispora</taxon>
    </lineage>
</organism>
<keyword evidence="2" id="KW-1133">Transmembrane helix</keyword>
<dbReference type="RefSeq" id="WP_012785345.1">
    <property type="nucleotide sequence ID" value="NC_013131.1"/>
</dbReference>
<dbReference type="KEGG" id="cai:Caci_1125"/>
<evidence type="ECO:0000256" key="1">
    <source>
        <dbReference type="SAM" id="MobiDB-lite"/>
    </source>
</evidence>
<dbReference type="CDD" id="cd08545">
    <property type="entry name" value="YcnI_like"/>
    <property type="match status" value="1"/>
</dbReference>
<feature type="transmembrane region" description="Helical" evidence="2">
    <location>
        <begin position="220"/>
        <end position="242"/>
    </location>
</feature>
<reference evidence="5 6" key="1">
    <citation type="journal article" date="2009" name="Stand. Genomic Sci.">
        <title>Complete genome sequence of Catenulispora acidiphila type strain (ID 139908).</title>
        <authorList>
            <person name="Copeland A."/>
            <person name="Lapidus A."/>
            <person name="Glavina Del Rio T."/>
            <person name="Nolan M."/>
            <person name="Lucas S."/>
            <person name="Chen F."/>
            <person name="Tice H."/>
            <person name="Cheng J.F."/>
            <person name="Bruce D."/>
            <person name="Goodwin L."/>
            <person name="Pitluck S."/>
            <person name="Mikhailova N."/>
            <person name="Pati A."/>
            <person name="Ivanova N."/>
            <person name="Mavromatis K."/>
            <person name="Chen A."/>
            <person name="Palaniappan K."/>
            <person name="Chain P."/>
            <person name="Land M."/>
            <person name="Hauser L."/>
            <person name="Chang Y.J."/>
            <person name="Jeffries C.D."/>
            <person name="Chertkov O."/>
            <person name="Brettin T."/>
            <person name="Detter J.C."/>
            <person name="Han C."/>
            <person name="Ali Z."/>
            <person name="Tindall B.J."/>
            <person name="Goker M."/>
            <person name="Bristow J."/>
            <person name="Eisen J.A."/>
            <person name="Markowitz V."/>
            <person name="Hugenholtz P."/>
            <person name="Kyrpides N.C."/>
            <person name="Klenk H.P."/>
        </authorList>
    </citation>
    <scope>NUCLEOTIDE SEQUENCE [LARGE SCALE GENOMIC DNA]</scope>
    <source>
        <strain evidence="6">DSM 44928 / JCM 14897 / NBRC 102108 / NRRL B-24433 / ID139908</strain>
    </source>
</reference>
<feature type="signal peptide" evidence="3">
    <location>
        <begin position="1"/>
        <end position="26"/>
    </location>
</feature>
<feature type="compositionally biased region" description="Polar residues" evidence="1">
    <location>
        <begin position="190"/>
        <end position="199"/>
    </location>
</feature>
<feature type="chain" id="PRO_5002982917" evidence="3">
    <location>
        <begin position="27"/>
        <end position="251"/>
    </location>
</feature>